<dbReference type="RefSeq" id="WP_145955956.1">
    <property type="nucleotide sequence ID" value="NZ_CP017713.1"/>
</dbReference>
<evidence type="ECO:0000256" key="1">
    <source>
        <dbReference type="ARBA" id="ARBA00010646"/>
    </source>
</evidence>
<dbReference type="GO" id="GO:0016998">
    <property type="term" value="P:cell wall macromolecule catabolic process"/>
    <property type="evidence" value="ECO:0007669"/>
    <property type="project" value="InterPro"/>
</dbReference>
<dbReference type="PANTHER" id="PTHR34135:SF2">
    <property type="entry name" value="LYSOZYME"/>
    <property type="match status" value="1"/>
</dbReference>
<accession>A0A0R1F5B7</accession>
<dbReference type="InterPro" id="IPR002053">
    <property type="entry name" value="Glyco_hydro_25"/>
</dbReference>
<dbReference type="SUPFAM" id="SSF51445">
    <property type="entry name" value="(Trans)glycosidases"/>
    <property type="match status" value="1"/>
</dbReference>
<dbReference type="InterPro" id="IPR025987">
    <property type="entry name" value="GW_dom"/>
</dbReference>
<comment type="similarity">
    <text evidence="1">Belongs to the glycosyl hydrolase 25 family.</text>
</comment>
<dbReference type="Pfam" id="PF01183">
    <property type="entry name" value="Glyco_hydro_25"/>
    <property type="match status" value="1"/>
</dbReference>
<evidence type="ECO:0000256" key="4">
    <source>
        <dbReference type="ARBA" id="ARBA00023295"/>
    </source>
</evidence>
<evidence type="ECO:0000256" key="3">
    <source>
        <dbReference type="ARBA" id="ARBA00022801"/>
    </source>
</evidence>
<dbReference type="GO" id="GO:0009253">
    <property type="term" value="P:peptidoglycan catabolic process"/>
    <property type="evidence" value="ECO:0007669"/>
    <property type="project" value="InterPro"/>
</dbReference>
<reference evidence="7 8" key="1">
    <citation type="journal article" date="2015" name="Genome Announc.">
        <title>Expanding the biotechnology potential of lactobacilli through comparative genomics of 213 strains and associated genera.</title>
        <authorList>
            <person name="Sun Z."/>
            <person name="Harris H.M."/>
            <person name="McCann A."/>
            <person name="Guo C."/>
            <person name="Argimon S."/>
            <person name="Zhang W."/>
            <person name="Yang X."/>
            <person name="Jeffery I.B."/>
            <person name="Cooney J.C."/>
            <person name="Kagawa T.F."/>
            <person name="Liu W."/>
            <person name="Song Y."/>
            <person name="Salvetti E."/>
            <person name="Wrobel A."/>
            <person name="Rasinkangas P."/>
            <person name="Parkhill J."/>
            <person name="Rea M.C."/>
            <person name="O'Sullivan O."/>
            <person name="Ritari J."/>
            <person name="Douillard F.P."/>
            <person name="Paul Ross R."/>
            <person name="Yang R."/>
            <person name="Briner A.E."/>
            <person name="Felis G.E."/>
            <person name="de Vos W.M."/>
            <person name="Barrangou R."/>
            <person name="Klaenhammer T.R."/>
            <person name="Caufield P.W."/>
            <person name="Cui Y."/>
            <person name="Zhang H."/>
            <person name="O'Toole P.W."/>
        </authorList>
    </citation>
    <scope>NUCLEOTIDE SEQUENCE [LARGE SCALE GENOMIC DNA]</scope>
    <source>
        <strain evidence="7 8">DSM 20001</strain>
    </source>
</reference>
<feature type="region of interest" description="Disordered" evidence="5">
    <location>
        <begin position="1"/>
        <end position="104"/>
    </location>
</feature>
<dbReference type="PROSITE" id="PS51780">
    <property type="entry name" value="GW"/>
    <property type="match status" value="3"/>
</dbReference>
<dbReference type="PATRIC" id="fig|913848.6.peg.2493"/>
<dbReference type="GO" id="GO:0003796">
    <property type="term" value="F:lysozyme activity"/>
    <property type="evidence" value="ECO:0007669"/>
    <property type="project" value="InterPro"/>
</dbReference>
<dbReference type="eggNOG" id="COG3757">
    <property type="taxonomic scope" value="Bacteria"/>
</dbReference>
<dbReference type="Pfam" id="PF13457">
    <property type="entry name" value="GW"/>
    <property type="match status" value="4"/>
</dbReference>
<dbReference type="GeneID" id="65916727"/>
<dbReference type="EMBL" id="AZCN01000086">
    <property type="protein sequence ID" value="KRK14370.1"/>
    <property type="molecule type" value="Genomic_DNA"/>
</dbReference>
<keyword evidence="2" id="KW-0732">Signal</keyword>
<evidence type="ECO:0000256" key="5">
    <source>
        <dbReference type="SAM" id="MobiDB-lite"/>
    </source>
</evidence>
<feature type="domain" description="GW" evidence="6">
    <location>
        <begin position="666"/>
        <end position="750"/>
    </location>
</feature>
<dbReference type="InterPro" id="IPR018077">
    <property type="entry name" value="Glyco_hydro_fam25_subgr"/>
</dbReference>
<dbReference type="SMART" id="SM00641">
    <property type="entry name" value="Glyco_25"/>
    <property type="match status" value="1"/>
</dbReference>
<protein>
    <submittedName>
        <fullName evidence="7">Lyzozyme M1</fullName>
    </submittedName>
</protein>
<dbReference type="Gene3D" id="3.20.20.80">
    <property type="entry name" value="Glycosidases"/>
    <property type="match status" value="1"/>
</dbReference>
<evidence type="ECO:0000259" key="6">
    <source>
        <dbReference type="PROSITE" id="PS51780"/>
    </source>
</evidence>
<sequence>MASEATAATSSNNSDNSSASITATSTAASATNDPTAPSSTISEAATDTQTSTASNWDSTTTNIDSDATPSMATGSASLANSVTSQTTAQANSATSTTVDDQSKLHNSDAEQYIAGERSNTSAAEYIPVVGSISSYINDQGQNEYDIPTGLSDDVLAQWIANVKEQATTDYNNTGVAQVITMKDASVDTWTIGDSSRPTVDAVDISSYQSGLTQANFNRLKSLGVKTVIVKLTENTNYTNPYARSQIQMARNAGLTVEVYHYAKFATAIAAANEARHLGNVMRSLGLGGNIRVFADMEDRSTYSSNIAANLNKFWSVLSSYGYTNHGVYTYVSYKYRDAVIRTVGASKTWMAQYPYSPSSNNLWNTGYGAWQFSSTAMLPGYSGYLDVSVDYDNLLTGKSYATITSTTSVNYKAKISTQDGTRNDGLYVYGPYDTSAATAKPNSTVSRYENWEVNVSLISKTSNGVSYAKVTSLDGKHTWWVDTRALSYVIISTQQVNKLAMMSTQNGTRNDGLYLYGPYDTSATTKTPNSTVSRYDNLKVTISMIVNASNGASYAKVTSLDGKHTWWVDTQALNDIILNTTSVKYVTTMSTQNGTRNDGLYLDGPYNTNAATKMPNSTVSRYENWGVTVSLIEKTSGGASYAKVTSLDGKHTWWVDTRALNNVILSTTTVNYTATLSTRNGTRNDGLYLYGPYNTSATTKVPNSTVSRYENWGVIVGKIEKTSSGFSYAEVTSLDGKHTWWVDVRALMSV</sequence>
<dbReference type="PANTHER" id="PTHR34135">
    <property type="entry name" value="LYSOZYME"/>
    <property type="match status" value="1"/>
</dbReference>
<keyword evidence="4" id="KW-0326">Glycosidase</keyword>
<feature type="domain" description="GW" evidence="6">
    <location>
        <begin position="405"/>
        <end position="491"/>
    </location>
</feature>
<dbReference type="AlphaFoldDB" id="A0A0R1F5B7"/>
<feature type="compositionally biased region" description="Low complexity" evidence="5">
    <location>
        <begin position="83"/>
        <end position="97"/>
    </location>
</feature>
<dbReference type="Proteomes" id="UP000051181">
    <property type="component" value="Unassembled WGS sequence"/>
</dbReference>
<evidence type="ECO:0000313" key="8">
    <source>
        <dbReference type="Proteomes" id="UP000051181"/>
    </source>
</evidence>
<gene>
    <name evidence="7" type="ORF">FD22_GL002444</name>
</gene>
<proteinExistence type="inferred from homology"/>
<dbReference type="InterPro" id="IPR017853">
    <property type="entry name" value="GH"/>
</dbReference>
<dbReference type="Gene3D" id="2.30.30.170">
    <property type="match status" value="4"/>
</dbReference>
<feature type="domain" description="GW" evidence="6">
    <location>
        <begin position="582"/>
        <end position="665"/>
    </location>
</feature>
<dbReference type="GO" id="GO:0016052">
    <property type="term" value="P:carbohydrate catabolic process"/>
    <property type="evidence" value="ECO:0007669"/>
    <property type="project" value="TreeGrafter"/>
</dbReference>
<organism evidence="7 8">
    <name type="scientific">Loigolactobacillus coryniformis subsp. coryniformis KCTC 3167 = DSM 20001</name>
    <dbReference type="NCBI Taxonomy" id="913848"/>
    <lineage>
        <taxon>Bacteria</taxon>
        <taxon>Bacillati</taxon>
        <taxon>Bacillota</taxon>
        <taxon>Bacilli</taxon>
        <taxon>Lactobacillales</taxon>
        <taxon>Lactobacillaceae</taxon>
        <taxon>Loigolactobacillus</taxon>
    </lineage>
</organism>
<comment type="caution">
    <text evidence="7">The sequence shown here is derived from an EMBL/GenBank/DDBJ whole genome shotgun (WGS) entry which is preliminary data.</text>
</comment>
<dbReference type="PROSITE" id="PS51904">
    <property type="entry name" value="GLYCOSYL_HYDROL_F25_2"/>
    <property type="match status" value="1"/>
</dbReference>
<evidence type="ECO:0000313" key="7">
    <source>
        <dbReference type="EMBL" id="KRK14370.1"/>
    </source>
</evidence>
<keyword evidence="3" id="KW-0378">Hydrolase</keyword>
<dbReference type="SUPFAM" id="SSF82057">
    <property type="entry name" value="Prokaryotic SH3-related domain"/>
    <property type="match status" value="4"/>
</dbReference>
<feature type="compositionally biased region" description="Polar residues" evidence="5">
    <location>
        <begin position="41"/>
        <end position="82"/>
    </location>
</feature>
<name>A0A0R1F5B7_9LACO</name>
<dbReference type="InterPro" id="IPR038200">
    <property type="entry name" value="GW_dom_sf"/>
</dbReference>
<evidence type="ECO:0000256" key="2">
    <source>
        <dbReference type="ARBA" id="ARBA00022729"/>
    </source>
</evidence>
<feature type="compositionally biased region" description="Low complexity" evidence="5">
    <location>
        <begin position="1"/>
        <end position="40"/>
    </location>
</feature>